<dbReference type="SUPFAM" id="SSF53335">
    <property type="entry name" value="S-adenosyl-L-methionine-dependent methyltransferases"/>
    <property type="match status" value="1"/>
</dbReference>
<dbReference type="EMBL" id="UOEA01000006">
    <property type="protein sequence ID" value="VAV82236.1"/>
    <property type="molecule type" value="Genomic_DNA"/>
</dbReference>
<gene>
    <name evidence="2" type="ORF">MNBD_DELTA01-1254</name>
</gene>
<reference evidence="2" key="1">
    <citation type="submission" date="2018-06" db="EMBL/GenBank/DDBJ databases">
        <authorList>
            <person name="Zhirakovskaya E."/>
        </authorList>
    </citation>
    <scope>NUCLEOTIDE SEQUENCE</scope>
</reference>
<organism evidence="2">
    <name type="scientific">hydrothermal vent metagenome</name>
    <dbReference type="NCBI Taxonomy" id="652676"/>
    <lineage>
        <taxon>unclassified sequences</taxon>
        <taxon>metagenomes</taxon>
        <taxon>ecological metagenomes</taxon>
    </lineage>
</organism>
<dbReference type="Gene3D" id="3.40.50.150">
    <property type="entry name" value="Vaccinia Virus protein VP39"/>
    <property type="match status" value="1"/>
</dbReference>
<evidence type="ECO:0000259" key="1">
    <source>
        <dbReference type="Pfam" id="PF13649"/>
    </source>
</evidence>
<dbReference type="PANTHER" id="PTHR43591">
    <property type="entry name" value="METHYLTRANSFERASE"/>
    <property type="match status" value="1"/>
</dbReference>
<dbReference type="GO" id="GO:0008168">
    <property type="term" value="F:methyltransferase activity"/>
    <property type="evidence" value="ECO:0007669"/>
    <property type="project" value="UniProtKB-KW"/>
</dbReference>
<dbReference type="InterPro" id="IPR041698">
    <property type="entry name" value="Methyltransf_25"/>
</dbReference>
<evidence type="ECO:0000313" key="2">
    <source>
        <dbReference type="EMBL" id="VAV82236.1"/>
    </source>
</evidence>
<dbReference type="CDD" id="cd02440">
    <property type="entry name" value="AdoMet_MTases"/>
    <property type="match status" value="1"/>
</dbReference>
<keyword evidence="2" id="KW-0808">Transferase</keyword>
<dbReference type="AlphaFoldDB" id="A0A3B0QYW9"/>
<proteinExistence type="predicted"/>
<dbReference type="InterPro" id="IPR029063">
    <property type="entry name" value="SAM-dependent_MTases_sf"/>
</dbReference>
<feature type="domain" description="Methyltransferase" evidence="1">
    <location>
        <begin position="59"/>
        <end position="151"/>
    </location>
</feature>
<protein>
    <submittedName>
        <fullName evidence="2">SAM-dependent methyltransferase</fullName>
    </submittedName>
</protein>
<sequence length="270" mass="31921">MSTIADVKKYWNNRPCNIRHSTKPIGTRGYFDDVEERKYFVEPHIPAFAEFDKWKGKKVLEIGCGIGTDSINFARAGAELTIIDVSSKSLEVCKKRFKVFGLKANFYCGSAEDLSKIVPVEQYDLVYSFGVIHHTPHPDKVYKEILKYCKPETELRIMVYSKWCWKVLWVVLKYGKGAFWRSDELVRKYSEAETGCPVTYYYSFNDIKKVLSDYDVFEVSKDHIFPYVIEKYIKYEYQFVWYFRWMPKFLFRAVERAFGWHTLVKAHPKG</sequence>
<name>A0A3B0QYW9_9ZZZZ</name>
<dbReference type="GO" id="GO:0032259">
    <property type="term" value="P:methylation"/>
    <property type="evidence" value="ECO:0007669"/>
    <property type="project" value="UniProtKB-KW"/>
</dbReference>
<keyword evidence="2" id="KW-0489">Methyltransferase</keyword>
<accession>A0A3B0QYW9</accession>
<dbReference type="Pfam" id="PF13649">
    <property type="entry name" value="Methyltransf_25"/>
    <property type="match status" value="1"/>
</dbReference>